<dbReference type="PANTHER" id="PTHR45786:SF74">
    <property type="entry name" value="ATP-DEPENDENT DNA HELICASE"/>
    <property type="match status" value="1"/>
</dbReference>
<proteinExistence type="predicted"/>
<evidence type="ECO:0000313" key="3">
    <source>
        <dbReference type="Proteomes" id="UP000887159"/>
    </source>
</evidence>
<dbReference type="PANTHER" id="PTHR45786">
    <property type="entry name" value="DNA BINDING PROTEIN-LIKE"/>
    <property type="match status" value="1"/>
</dbReference>
<gene>
    <name evidence="2" type="primary">EVAR_3879_1</name>
    <name evidence="2" type="ORF">TNCV_210731</name>
</gene>
<comment type="caution">
    <text evidence="2">The sequence shown here is derived from an EMBL/GenBank/DDBJ whole genome shotgun (WGS) entry which is preliminary data.</text>
</comment>
<dbReference type="AlphaFoldDB" id="A0A8X6SW16"/>
<protein>
    <submittedName>
        <fullName evidence="2">Helitron_like_N domain-containing protein</fullName>
    </submittedName>
</protein>
<feature type="region of interest" description="Disordered" evidence="1">
    <location>
        <begin position="1"/>
        <end position="21"/>
    </location>
</feature>
<evidence type="ECO:0000313" key="2">
    <source>
        <dbReference type="EMBL" id="GFY20441.1"/>
    </source>
</evidence>
<reference evidence="2" key="1">
    <citation type="submission" date="2020-08" db="EMBL/GenBank/DDBJ databases">
        <title>Multicomponent nature underlies the extraordinary mechanical properties of spider dragline silk.</title>
        <authorList>
            <person name="Kono N."/>
            <person name="Nakamura H."/>
            <person name="Mori M."/>
            <person name="Yoshida Y."/>
            <person name="Ohtoshi R."/>
            <person name="Malay A.D."/>
            <person name="Moran D.A.P."/>
            <person name="Tomita M."/>
            <person name="Numata K."/>
            <person name="Arakawa K."/>
        </authorList>
    </citation>
    <scope>NUCLEOTIDE SEQUENCE</scope>
</reference>
<sequence length="139" mass="16461">MPRKRKSNLSQRNSARANDKEEQVNRLYEYVQGLERDTAQKIQQVLHDQNILVHEFKMANDRVTIDNYKVVIHPDRVPRGEYETRFNSPTTNEIAAVVVSSERTASRHISIQAHDDRITRVPDTHRFYDVLEYPIIFWK</sequence>
<dbReference type="EMBL" id="BMAU01021355">
    <property type="protein sequence ID" value="GFY20441.1"/>
    <property type="molecule type" value="Genomic_DNA"/>
</dbReference>
<accession>A0A8X6SW16</accession>
<keyword evidence="3" id="KW-1185">Reference proteome</keyword>
<name>A0A8X6SW16_TRICX</name>
<dbReference type="Proteomes" id="UP000887159">
    <property type="component" value="Unassembled WGS sequence"/>
</dbReference>
<evidence type="ECO:0000256" key="1">
    <source>
        <dbReference type="SAM" id="MobiDB-lite"/>
    </source>
</evidence>
<organism evidence="2 3">
    <name type="scientific">Trichonephila clavipes</name>
    <name type="common">Golden silk orbweaver</name>
    <name type="synonym">Nephila clavipes</name>
    <dbReference type="NCBI Taxonomy" id="2585209"/>
    <lineage>
        <taxon>Eukaryota</taxon>
        <taxon>Metazoa</taxon>
        <taxon>Ecdysozoa</taxon>
        <taxon>Arthropoda</taxon>
        <taxon>Chelicerata</taxon>
        <taxon>Arachnida</taxon>
        <taxon>Araneae</taxon>
        <taxon>Araneomorphae</taxon>
        <taxon>Entelegynae</taxon>
        <taxon>Araneoidea</taxon>
        <taxon>Nephilidae</taxon>
        <taxon>Trichonephila</taxon>
    </lineage>
</organism>